<dbReference type="InterPro" id="IPR017560">
    <property type="entry name" value="Cyt_c_biogenesis_CcmI"/>
</dbReference>
<dbReference type="SUPFAM" id="SSF48452">
    <property type="entry name" value="TPR-like"/>
    <property type="match status" value="1"/>
</dbReference>
<evidence type="ECO:0000313" key="5">
    <source>
        <dbReference type="EMBL" id="MCT4333660.1"/>
    </source>
</evidence>
<keyword evidence="4" id="KW-0732">Signal</keyword>
<evidence type="ECO:0000256" key="1">
    <source>
        <dbReference type="ARBA" id="ARBA00004196"/>
    </source>
</evidence>
<dbReference type="InterPro" id="IPR051263">
    <property type="entry name" value="C-type_cytochrome_biogenesis"/>
</dbReference>
<sequence length="414" mass="44346">MFWIFCTVLVLCVSAAICAPIWRARQSDTAAAMPAAAYDLQVYRDQLREVERDLERGVIAPEDADRLRTEIGRKVLDADRRQGDAAPSSRGGAGAGAALVLLALLAGAVALYLREGVPGAPDLPIASRIAMAERAYDTRPSQDQAEAQATAPADLPDPDPEYMALVEQLRAAVARNPDDPQGLTLLATSEMRLGNITAARDAQQRLVEARGDAASAEEVMRLAALMIEAAGGIITPEAEQVLARSLGKDPNQPQARYLLGLLQLQNGRPDRAFPIWRRLIEEGPADAPWIAPIRNGIQDLAWLAGQPDYVPPEPSTPGMPSLPGPDADMLDAAEDMSPEQRQEMIGGMVARLEARLADQGGTPEEWARLISSLGVLGQTDHARDIWAEAQTRFAASPEALQTVRAAAQAAGLVE</sequence>
<protein>
    <submittedName>
        <fullName evidence="5">C-type cytochrome biogenesis protein CcmI</fullName>
    </submittedName>
</protein>
<evidence type="ECO:0000256" key="4">
    <source>
        <dbReference type="SAM" id="SignalP"/>
    </source>
</evidence>
<feature type="chain" id="PRO_5046821161" evidence="4">
    <location>
        <begin position="19"/>
        <end position="414"/>
    </location>
</feature>
<dbReference type="Gene3D" id="1.25.40.10">
    <property type="entry name" value="Tetratricopeptide repeat domain"/>
    <property type="match status" value="1"/>
</dbReference>
<dbReference type="PANTHER" id="PTHR47870">
    <property type="entry name" value="CYTOCHROME C-TYPE BIOGENESIS PROTEIN CCMH"/>
    <property type="match status" value="1"/>
</dbReference>
<dbReference type="InterPro" id="IPR011990">
    <property type="entry name" value="TPR-like_helical_dom_sf"/>
</dbReference>
<accession>A0ABT2KAW0</accession>
<gene>
    <name evidence="5" type="primary">ccmI</name>
    <name evidence="5" type="ORF">MU516_12370</name>
</gene>
<dbReference type="EMBL" id="JANAVZ010000006">
    <property type="protein sequence ID" value="MCT4333660.1"/>
    <property type="molecule type" value="Genomic_DNA"/>
</dbReference>
<evidence type="ECO:0000313" key="6">
    <source>
        <dbReference type="Proteomes" id="UP001320702"/>
    </source>
</evidence>
<comment type="caution">
    <text evidence="5">The sequence shown here is derived from an EMBL/GenBank/DDBJ whole genome shotgun (WGS) entry which is preliminary data.</text>
</comment>
<dbReference type="RefSeq" id="WP_260277514.1">
    <property type="nucleotide sequence ID" value="NZ_JANAVZ010000006.1"/>
</dbReference>
<dbReference type="Pfam" id="PF13432">
    <property type="entry name" value="TPR_16"/>
    <property type="match status" value="2"/>
</dbReference>
<comment type="subcellular location">
    <subcellularLocation>
        <location evidence="1">Cell envelope</location>
    </subcellularLocation>
</comment>
<keyword evidence="2" id="KW-0201">Cytochrome c-type biogenesis</keyword>
<organism evidence="5 6">
    <name type="scientific">Paracoccus maritimus</name>
    <dbReference type="NCBI Taxonomy" id="2933292"/>
    <lineage>
        <taxon>Bacteria</taxon>
        <taxon>Pseudomonadati</taxon>
        <taxon>Pseudomonadota</taxon>
        <taxon>Alphaproteobacteria</taxon>
        <taxon>Rhodobacterales</taxon>
        <taxon>Paracoccaceae</taxon>
        <taxon>Paracoccus</taxon>
    </lineage>
</organism>
<feature type="region of interest" description="Disordered" evidence="3">
    <location>
        <begin position="136"/>
        <end position="160"/>
    </location>
</feature>
<reference evidence="5 6" key="1">
    <citation type="submission" date="2022-04" db="EMBL/GenBank/DDBJ databases">
        <title>Paracoccus sp. YLB-12 draft genome sequence.</title>
        <authorList>
            <person name="Yu L."/>
        </authorList>
    </citation>
    <scope>NUCLEOTIDE SEQUENCE [LARGE SCALE GENOMIC DNA]</scope>
    <source>
        <strain evidence="5 6">YLB-12</strain>
    </source>
</reference>
<dbReference type="Proteomes" id="UP001320702">
    <property type="component" value="Unassembled WGS sequence"/>
</dbReference>
<dbReference type="NCBIfam" id="TIGR03142">
    <property type="entry name" value="cytochro_ccmI"/>
    <property type="match status" value="1"/>
</dbReference>
<evidence type="ECO:0000256" key="3">
    <source>
        <dbReference type="SAM" id="MobiDB-lite"/>
    </source>
</evidence>
<evidence type="ECO:0000256" key="2">
    <source>
        <dbReference type="ARBA" id="ARBA00022748"/>
    </source>
</evidence>
<keyword evidence="6" id="KW-1185">Reference proteome</keyword>
<feature type="signal peptide" evidence="4">
    <location>
        <begin position="1"/>
        <end position="18"/>
    </location>
</feature>
<proteinExistence type="predicted"/>
<dbReference type="PANTHER" id="PTHR47870:SF1">
    <property type="entry name" value="CYTOCHROME C-TYPE BIOGENESIS PROTEIN CCMH"/>
    <property type="match status" value="1"/>
</dbReference>
<name>A0ABT2KAW0_9RHOB</name>